<dbReference type="Proteomes" id="UP000601435">
    <property type="component" value="Unassembled WGS sequence"/>
</dbReference>
<feature type="transmembrane region" description="Helical" evidence="1">
    <location>
        <begin position="28"/>
        <end position="48"/>
    </location>
</feature>
<dbReference type="OrthoDB" id="10268042at2759"/>
<evidence type="ECO:0000256" key="1">
    <source>
        <dbReference type="SAM" id="Phobius"/>
    </source>
</evidence>
<keyword evidence="3" id="KW-1185">Reference proteome</keyword>
<protein>
    <submittedName>
        <fullName evidence="2">Uncharacterized protein</fullName>
    </submittedName>
</protein>
<dbReference type="EMBL" id="CAJNJA010011846">
    <property type="protein sequence ID" value="CAE7281433.1"/>
    <property type="molecule type" value="Genomic_DNA"/>
</dbReference>
<keyword evidence="1" id="KW-0472">Membrane</keyword>
<feature type="transmembrane region" description="Helical" evidence="1">
    <location>
        <begin position="87"/>
        <end position="104"/>
    </location>
</feature>
<feature type="non-terminal residue" evidence="2">
    <location>
        <position position="124"/>
    </location>
</feature>
<sequence length="124" mass="14134">AIGPYCLFTVATSLVRDLLASDVTDMSILHGDTNALTVLVIASVWLFGYRPSKPARLLIWMFLAAWYTYRLIDELYSSEGFLYEDIWLNHMIFVTMISCLANALKHTFLLSEPEVDEPTLKLLK</sequence>
<proteinExistence type="predicted"/>
<feature type="non-terminal residue" evidence="2">
    <location>
        <position position="1"/>
    </location>
</feature>
<keyword evidence="1" id="KW-1133">Transmembrane helix</keyword>
<reference evidence="2" key="1">
    <citation type="submission" date="2021-02" db="EMBL/GenBank/DDBJ databases">
        <authorList>
            <person name="Dougan E. K."/>
            <person name="Rhodes N."/>
            <person name="Thang M."/>
            <person name="Chan C."/>
        </authorList>
    </citation>
    <scope>NUCLEOTIDE SEQUENCE</scope>
</reference>
<gene>
    <name evidence="2" type="ORF">SNEC2469_LOCUS6857</name>
</gene>
<organism evidence="2 3">
    <name type="scientific">Symbiodinium necroappetens</name>
    <dbReference type="NCBI Taxonomy" id="1628268"/>
    <lineage>
        <taxon>Eukaryota</taxon>
        <taxon>Sar</taxon>
        <taxon>Alveolata</taxon>
        <taxon>Dinophyceae</taxon>
        <taxon>Suessiales</taxon>
        <taxon>Symbiodiniaceae</taxon>
        <taxon>Symbiodinium</taxon>
    </lineage>
</organism>
<comment type="caution">
    <text evidence="2">The sequence shown here is derived from an EMBL/GenBank/DDBJ whole genome shotgun (WGS) entry which is preliminary data.</text>
</comment>
<dbReference type="AlphaFoldDB" id="A0A812NCQ0"/>
<evidence type="ECO:0000313" key="2">
    <source>
        <dbReference type="EMBL" id="CAE7281433.1"/>
    </source>
</evidence>
<evidence type="ECO:0000313" key="3">
    <source>
        <dbReference type="Proteomes" id="UP000601435"/>
    </source>
</evidence>
<accession>A0A812NCQ0</accession>
<keyword evidence="1" id="KW-0812">Transmembrane</keyword>
<feature type="transmembrane region" description="Helical" evidence="1">
    <location>
        <begin position="55"/>
        <end position="72"/>
    </location>
</feature>
<name>A0A812NCQ0_9DINO</name>